<comment type="caution">
    <text evidence="5">The sequence shown here is derived from an EMBL/GenBank/DDBJ whole genome shotgun (WGS) entry which is preliminary data.</text>
</comment>
<dbReference type="InterPro" id="IPR035932">
    <property type="entry name" value="HflD-like_sf"/>
</dbReference>
<dbReference type="RefSeq" id="WP_131183878.1">
    <property type="nucleotide sequence ID" value="NZ_QJUO01000007.1"/>
</dbReference>
<proteinExistence type="inferred from homology"/>
<reference evidence="5 6" key="1">
    <citation type="submission" date="2018-06" db="EMBL/GenBank/DDBJ databases">
        <title>Three novel Pseudomonas species isolated from symptomatic oak.</title>
        <authorList>
            <person name="Bueno-Gonzalez V."/>
            <person name="Brady C."/>
        </authorList>
    </citation>
    <scope>NUCLEOTIDE SEQUENCE [LARGE SCALE GENOMIC DNA]</scope>
    <source>
        <strain evidence="5 6">P17C</strain>
    </source>
</reference>
<evidence type="ECO:0000256" key="2">
    <source>
        <dbReference type="ARBA" id="ARBA00022490"/>
    </source>
</evidence>
<evidence type="ECO:0000256" key="3">
    <source>
        <dbReference type="ARBA" id="ARBA00023136"/>
    </source>
</evidence>
<gene>
    <name evidence="4" type="primary">hflD</name>
    <name evidence="5" type="ORF">DNJ96_03865</name>
</gene>
<comment type="subcellular location">
    <subcellularLocation>
        <location evidence="4">Cytoplasm</location>
    </subcellularLocation>
    <subcellularLocation>
        <location evidence="4">Cell membrane</location>
        <topology evidence="4">Peripheral membrane protein</topology>
        <orientation evidence="4">Cytoplasmic side</orientation>
    </subcellularLocation>
</comment>
<organism evidence="5 6">
    <name type="scientific">Stutzerimonas kirkiae</name>
    <dbReference type="NCBI Taxonomy" id="2211392"/>
    <lineage>
        <taxon>Bacteria</taxon>
        <taxon>Pseudomonadati</taxon>
        <taxon>Pseudomonadota</taxon>
        <taxon>Gammaproteobacteria</taxon>
        <taxon>Pseudomonadales</taxon>
        <taxon>Pseudomonadaceae</taxon>
        <taxon>Stutzerimonas</taxon>
    </lineage>
</organism>
<dbReference type="OrthoDB" id="9788031at2"/>
<comment type="similarity">
    <text evidence="4">Belongs to the HflD family.</text>
</comment>
<dbReference type="SUPFAM" id="SSF101322">
    <property type="entry name" value="YcfC-like"/>
    <property type="match status" value="1"/>
</dbReference>
<dbReference type="HAMAP" id="MF_00695">
    <property type="entry name" value="HflD_protein"/>
    <property type="match status" value="1"/>
</dbReference>
<protein>
    <recommendedName>
        <fullName evidence="4">High frequency lysogenization protein HflD homolog</fullName>
    </recommendedName>
</protein>
<dbReference type="GO" id="GO:0005886">
    <property type="term" value="C:plasma membrane"/>
    <property type="evidence" value="ECO:0007669"/>
    <property type="project" value="UniProtKB-SubCell"/>
</dbReference>
<dbReference type="PANTHER" id="PTHR38100:SF1">
    <property type="entry name" value="HIGH FREQUENCY LYSOGENIZATION PROTEIN HFLD"/>
    <property type="match status" value="1"/>
</dbReference>
<keyword evidence="3 4" id="KW-0472">Membrane</keyword>
<evidence type="ECO:0000313" key="5">
    <source>
        <dbReference type="EMBL" id="TBU98860.1"/>
    </source>
</evidence>
<evidence type="ECO:0000256" key="1">
    <source>
        <dbReference type="ARBA" id="ARBA00022475"/>
    </source>
</evidence>
<keyword evidence="1 4" id="KW-1003">Cell membrane</keyword>
<dbReference type="NCBIfam" id="NF001246">
    <property type="entry name" value="PRK00218.1-2"/>
    <property type="match status" value="1"/>
</dbReference>
<evidence type="ECO:0000256" key="4">
    <source>
        <dbReference type="HAMAP-Rule" id="MF_00695"/>
    </source>
</evidence>
<dbReference type="GO" id="GO:0005737">
    <property type="term" value="C:cytoplasm"/>
    <property type="evidence" value="ECO:0007669"/>
    <property type="project" value="UniProtKB-SubCell"/>
</dbReference>
<dbReference type="InterPro" id="IPR007451">
    <property type="entry name" value="HflD"/>
</dbReference>
<name>A0A4Q9RCH4_9GAMM</name>
<keyword evidence="6" id="KW-1185">Reference proteome</keyword>
<dbReference type="PANTHER" id="PTHR38100">
    <property type="entry name" value="HIGH FREQUENCY LYSOGENIZATION PROTEIN HFLD"/>
    <property type="match status" value="1"/>
</dbReference>
<accession>A0A4Q9RCH4</accession>
<dbReference type="NCBIfam" id="NF001247">
    <property type="entry name" value="PRK00218.1-3"/>
    <property type="match status" value="1"/>
</dbReference>
<evidence type="ECO:0000313" key="6">
    <source>
        <dbReference type="Proteomes" id="UP000292639"/>
    </source>
</evidence>
<dbReference type="EMBL" id="QJUP01000003">
    <property type="protein sequence ID" value="TBU98860.1"/>
    <property type="molecule type" value="Genomic_DNA"/>
</dbReference>
<dbReference type="Pfam" id="PF04356">
    <property type="entry name" value="DUF489"/>
    <property type="match status" value="1"/>
</dbReference>
<dbReference type="AlphaFoldDB" id="A0A4Q9RCH4"/>
<sequence length="207" mass="23457">MSTREQMIALGAVFEAAILVDRVAKTGQTPSAALECMLRSLMIRDHDSILDIYGGDDLNLRDGYRALAGTLERDTDSLQRDPLRYALGLIGLERQLVKREDMLKTIGSRLDQVQFQIEHFGLLHDNVISSLGGLYQDTISTLRQRIQVQGDMRFLQQHDNAAKIRALLLAGIRAVRLWRQVGGHRWHMIVCRGRLLKALYPLMDGHQ</sequence>
<dbReference type="Gene3D" id="1.10.3890.10">
    <property type="entry name" value="HflD-like"/>
    <property type="match status" value="1"/>
</dbReference>
<dbReference type="Proteomes" id="UP000292639">
    <property type="component" value="Unassembled WGS sequence"/>
</dbReference>
<keyword evidence="2 4" id="KW-0963">Cytoplasm</keyword>